<reference evidence="3" key="1">
    <citation type="journal article" date="2010" name="Nat. Biotechnol.">
        <title>Draft genome sequence of the oilseed species Ricinus communis.</title>
        <authorList>
            <person name="Chan A.P."/>
            <person name="Crabtree J."/>
            <person name="Zhao Q."/>
            <person name="Lorenzi H."/>
            <person name="Orvis J."/>
            <person name="Puiu D."/>
            <person name="Melake-Berhan A."/>
            <person name="Jones K.M."/>
            <person name="Redman J."/>
            <person name="Chen G."/>
            <person name="Cahoon E.B."/>
            <person name="Gedil M."/>
            <person name="Stanke M."/>
            <person name="Haas B.J."/>
            <person name="Wortman J.R."/>
            <person name="Fraser-Liggett C.M."/>
            <person name="Ravel J."/>
            <person name="Rabinowicz P.D."/>
        </authorList>
    </citation>
    <scope>NUCLEOTIDE SEQUENCE [LARGE SCALE GENOMIC DNA]</scope>
    <source>
        <strain evidence="3">cv. Hale</strain>
    </source>
</reference>
<dbReference type="InParanoid" id="B9RQA4"/>
<gene>
    <name evidence="2" type="ORF">RCOM_1487020</name>
</gene>
<evidence type="ECO:0000313" key="3">
    <source>
        <dbReference type="Proteomes" id="UP000008311"/>
    </source>
</evidence>
<dbReference type="AlphaFoldDB" id="B9RQA4"/>
<keyword evidence="1" id="KW-0732">Signal</keyword>
<evidence type="ECO:0000256" key="1">
    <source>
        <dbReference type="SAM" id="SignalP"/>
    </source>
</evidence>
<sequence length="76" mass="8346">MATILILIMVLPLMVPPGDATRLMHQGMSTEVSPKKEPADECNCDNPTEDCSCYCCKCCGGFVLPPHDAHTRHHHP</sequence>
<evidence type="ECO:0000313" key="2">
    <source>
        <dbReference type="EMBL" id="EEF46343.1"/>
    </source>
</evidence>
<accession>B9RQA4</accession>
<name>B9RQA4_RICCO</name>
<dbReference type="Proteomes" id="UP000008311">
    <property type="component" value="Unassembled WGS sequence"/>
</dbReference>
<feature type="chain" id="PRO_5002890925" evidence="1">
    <location>
        <begin position="21"/>
        <end position="76"/>
    </location>
</feature>
<protein>
    <submittedName>
        <fullName evidence="2">Uncharacterized protein</fullName>
    </submittedName>
</protein>
<keyword evidence="3" id="KW-1185">Reference proteome</keyword>
<organism evidence="2 3">
    <name type="scientific">Ricinus communis</name>
    <name type="common">Castor bean</name>
    <dbReference type="NCBI Taxonomy" id="3988"/>
    <lineage>
        <taxon>Eukaryota</taxon>
        <taxon>Viridiplantae</taxon>
        <taxon>Streptophyta</taxon>
        <taxon>Embryophyta</taxon>
        <taxon>Tracheophyta</taxon>
        <taxon>Spermatophyta</taxon>
        <taxon>Magnoliopsida</taxon>
        <taxon>eudicotyledons</taxon>
        <taxon>Gunneridae</taxon>
        <taxon>Pentapetalae</taxon>
        <taxon>rosids</taxon>
        <taxon>fabids</taxon>
        <taxon>Malpighiales</taxon>
        <taxon>Euphorbiaceae</taxon>
        <taxon>Acalyphoideae</taxon>
        <taxon>Acalypheae</taxon>
        <taxon>Ricinus</taxon>
    </lineage>
</organism>
<dbReference type="EMBL" id="EQ973801">
    <property type="protein sequence ID" value="EEF46343.1"/>
    <property type="molecule type" value="Genomic_DNA"/>
</dbReference>
<proteinExistence type="predicted"/>
<feature type="signal peptide" evidence="1">
    <location>
        <begin position="1"/>
        <end position="20"/>
    </location>
</feature>